<dbReference type="InterPro" id="IPR004149">
    <property type="entry name" value="Znf_DNAligase_C4"/>
</dbReference>
<evidence type="ECO:0000256" key="3">
    <source>
        <dbReference type="ARBA" id="ARBA00013308"/>
    </source>
</evidence>
<dbReference type="FunFam" id="1.10.150.20:FF:000007">
    <property type="entry name" value="DNA ligase"/>
    <property type="match status" value="1"/>
</dbReference>
<dbReference type="Gene3D" id="6.20.10.30">
    <property type="match status" value="1"/>
</dbReference>
<dbReference type="Pfam" id="PF03119">
    <property type="entry name" value="DNA_ligase_ZBD"/>
    <property type="match status" value="1"/>
</dbReference>
<evidence type="ECO:0000313" key="18">
    <source>
        <dbReference type="EMBL" id="QKG83493.1"/>
    </source>
</evidence>
<gene>
    <name evidence="15 18" type="primary">ligA</name>
    <name evidence="18" type="ORF">GXN76_02740</name>
</gene>
<evidence type="ECO:0000256" key="6">
    <source>
        <dbReference type="ARBA" id="ARBA00022723"/>
    </source>
</evidence>
<dbReference type="PROSITE" id="PS01055">
    <property type="entry name" value="DNA_LIGASE_N1"/>
    <property type="match status" value="1"/>
</dbReference>
<feature type="domain" description="BRCT" evidence="17">
    <location>
        <begin position="591"/>
        <end position="674"/>
    </location>
</feature>
<dbReference type="EMBL" id="CP048104">
    <property type="protein sequence ID" value="QKG83493.1"/>
    <property type="molecule type" value="Genomic_DNA"/>
</dbReference>
<dbReference type="Pfam" id="PF01653">
    <property type="entry name" value="DNA_ligase_aden"/>
    <property type="match status" value="1"/>
</dbReference>
<dbReference type="Gene3D" id="3.30.470.30">
    <property type="entry name" value="DNA ligase/mRNA capping enzyme"/>
    <property type="match status" value="1"/>
</dbReference>
<keyword evidence="5 15" id="KW-0235">DNA replication</keyword>
<keyword evidence="19" id="KW-1185">Reference proteome</keyword>
<organism evidence="18 19">
    <name type="scientific">Kroppenstedtia pulmonis</name>
    <dbReference type="NCBI Taxonomy" id="1380685"/>
    <lineage>
        <taxon>Bacteria</taxon>
        <taxon>Bacillati</taxon>
        <taxon>Bacillota</taxon>
        <taxon>Bacilli</taxon>
        <taxon>Bacillales</taxon>
        <taxon>Thermoactinomycetaceae</taxon>
        <taxon>Kroppenstedtia</taxon>
    </lineage>
</organism>
<keyword evidence="9 15" id="KW-0460">Magnesium</keyword>
<evidence type="ECO:0000256" key="2">
    <source>
        <dbReference type="ARBA" id="ARBA00012722"/>
    </source>
</evidence>
<dbReference type="Gene3D" id="1.10.150.20">
    <property type="entry name" value="5' to 3' exonuclease, C-terminal subdomain"/>
    <property type="match status" value="2"/>
</dbReference>
<keyword evidence="7 15" id="KW-0227">DNA damage</keyword>
<proteinExistence type="inferred from homology"/>
<dbReference type="SUPFAM" id="SSF47781">
    <property type="entry name" value="RuvA domain 2-like"/>
    <property type="match status" value="1"/>
</dbReference>
<dbReference type="InterPro" id="IPR010994">
    <property type="entry name" value="RuvA_2-like"/>
</dbReference>
<comment type="catalytic activity">
    <reaction evidence="13 15 16">
        <text>NAD(+) + (deoxyribonucleotide)n-3'-hydroxyl + 5'-phospho-(deoxyribonucleotide)m = (deoxyribonucleotide)n+m + AMP + beta-nicotinamide D-nucleotide.</text>
        <dbReference type="EC" id="6.5.1.2"/>
    </reaction>
</comment>
<dbReference type="InterPro" id="IPR004150">
    <property type="entry name" value="NAD_DNA_ligase_OB"/>
</dbReference>
<feature type="binding site" evidence="15">
    <location>
        <position position="406"/>
    </location>
    <ligand>
        <name>Zn(2+)</name>
        <dbReference type="ChEBI" id="CHEBI:29105"/>
    </ligand>
</feature>
<evidence type="ECO:0000256" key="15">
    <source>
        <dbReference type="HAMAP-Rule" id="MF_01588"/>
    </source>
</evidence>
<feature type="binding site" evidence="15">
    <location>
        <position position="312"/>
    </location>
    <ligand>
        <name>NAD(+)</name>
        <dbReference type="ChEBI" id="CHEBI:57540"/>
    </ligand>
</feature>
<dbReference type="Pfam" id="PF03120">
    <property type="entry name" value="OB_DNA_ligase"/>
    <property type="match status" value="1"/>
</dbReference>
<evidence type="ECO:0000256" key="11">
    <source>
        <dbReference type="ARBA" id="ARBA00023204"/>
    </source>
</evidence>
<feature type="binding site" evidence="15">
    <location>
        <position position="137"/>
    </location>
    <ligand>
        <name>NAD(+)</name>
        <dbReference type="ChEBI" id="CHEBI:57540"/>
    </ligand>
</feature>
<comment type="cofactor">
    <cofactor evidence="15">
        <name>Mg(2+)</name>
        <dbReference type="ChEBI" id="CHEBI:18420"/>
    </cofactor>
    <cofactor evidence="15">
        <name>Mn(2+)</name>
        <dbReference type="ChEBI" id="CHEBI:29035"/>
    </cofactor>
</comment>
<dbReference type="SUPFAM" id="SSF50249">
    <property type="entry name" value="Nucleic acid-binding proteins"/>
    <property type="match status" value="1"/>
</dbReference>
<dbReference type="HAMAP" id="MF_01588">
    <property type="entry name" value="DNA_ligase_A"/>
    <property type="match status" value="1"/>
</dbReference>
<dbReference type="InterPro" id="IPR001357">
    <property type="entry name" value="BRCT_dom"/>
</dbReference>
<dbReference type="PROSITE" id="PS01056">
    <property type="entry name" value="DNA_LIGASE_N2"/>
    <property type="match status" value="1"/>
</dbReference>
<evidence type="ECO:0000256" key="13">
    <source>
        <dbReference type="ARBA" id="ARBA00034005"/>
    </source>
</evidence>
<dbReference type="SMART" id="SM00532">
    <property type="entry name" value="LIGANc"/>
    <property type="match status" value="1"/>
</dbReference>
<evidence type="ECO:0000256" key="16">
    <source>
        <dbReference type="RuleBase" id="RU000618"/>
    </source>
</evidence>
<dbReference type="CDD" id="cd00114">
    <property type="entry name" value="LIGANc"/>
    <property type="match status" value="1"/>
</dbReference>
<dbReference type="InterPro" id="IPR013840">
    <property type="entry name" value="DNAligase_N"/>
</dbReference>
<name>A0A7D4BUX8_9BACL</name>
<feature type="active site" description="N6-AMP-lysine intermediate" evidence="15">
    <location>
        <position position="116"/>
    </location>
</feature>
<feature type="binding site" evidence="15">
    <location>
        <position position="288"/>
    </location>
    <ligand>
        <name>NAD(+)</name>
        <dbReference type="ChEBI" id="CHEBI:57540"/>
    </ligand>
</feature>
<dbReference type="FunFam" id="1.10.287.610:FF:000002">
    <property type="entry name" value="DNA ligase"/>
    <property type="match status" value="1"/>
</dbReference>
<dbReference type="InterPro" id="IPR033136">
    <property type="entry name" value="DNA_ligase_CS"/>
</dbReference>
<dbReference type="Gene3D" id="3.40.50.10190">
    <property type="entry name" value="BRCT domain"/>
    <property type="match status" value="1"/>
</dbReference>
<keyword evidence="8 15" id="KW-0862">Zinc</keyword>
<dbReference type="InterPro" id="IPR012340">
    <property type="entry name" value="NA-bd_OB-fold"/>
</dbReference>
<dbReference type="KEGG" id="kpul:GXN76_02740"/>
<evidence type="ECO:0000256" key="10">
    <source>
        <dbReference type="ARBA" id="ARBA00023027"/>
    </source>
</evidence>
<dbReference type="Pfam" id="PF12826">
    <property type="entry name" value="HHH_2"/>
    <property type="match status" value="1"/>
</dbReference>
<evidence type="ECO:0000256" key="8">
    <source>
        <dbReference type="ARBA" id="ARBA00022833"/>
    </source>
</evidence>
<dbReference type="InterPro" id="IPR001679">
    <property type="entry name" value="DNA_ligase"/>
</dbReference>
<comment type="similarity">
    <text evidence="14 15">Belongs to the NAD-dependent DNA ligase family. LigA subfamily.</text>
</comment>
<dbReference type="AlphaFoldDB" id="A0A7D4BUX8"/>
<dbReference type="PROSITE" id="PS50172">
    <property type="entry name" value="BRCT"/>
    <property type="match status" value="1"/>
</dbReference>
<dbReference type="CDD" id="cd17748">
    <property type="entry name" value="BRCT_DNA_ligase_like"/>
    <property type="match status" value="1"/>
</dbReference>
<reference evidence="18 19" key="1">
    <citation type="submission" date="2020-01" db="EMBL/GenBank/DDBJ databases">
        <authorList>
            <person name="Gulvik C.A."/>
            <person name="Batra D.G."/>
        </authorList>
    </citation>
    <scope>NUCLEOTIDE SEQUENCE [LARGE SCALE GENOMIC DNA]</scope>
    <source>
        <strain evidence="18 19">W9323</strain>
    </source>
</reference>
<comment type="function">
    <text evidence="1 15">DNA ligase that catalyzes the formation of phosphodiester linkages between 5'-phosphoryl and 3'-hydroxyl groups in double-stranded DNA using NAD as a coenzyme and as the energy source for the reaction. It is essential for DNA replication and repair of damaged DNA.</text>
</comment>
<feature type="binding site" evidence="15">
    <location>
        <position position="171"/>
    </location>
    <ligand>
        <name>NAD(+)</name>
        <dbReference type="ChEBI" id="CHEBI:57540"/>
    </ligand>
</feature>
<dbReference type="RefSeq" id="WP_173220282.1">
    <property type="nucleotide sequence ID" value="NZ_CP048104.1"/>
</dbReference>
<evidence type="ECO:0000313" key="19">
    <source>
        <dbReference type="Proteomes" id="UP000503088"/>
    </source>
</evidence>
<dbReference type="GO" id="GO:0005829">
    <property type="term" value="C:cytosol"/>
    <property type="evidence" value="ECO:0007669"/>
    <property type="project" value="TreeGrafter"/>
</dbReference>
<dbReference type="FunFam" id="6.20.10.30:FF:000002">
    <property type="entry name" value="DNA ligase"/>
    <property type="match status" value="1"/>
</dbReference>
<dbReference type="InterPro" id="IPR003583">
    <property type="entry name" value="Hlx-hairpin-Hlx_DNA-bd_motif"/>
</dbReference>
<evidence type="ECO:0000256" key="4">
    <source>
        <dbReference type="ARBA" id="ARBA00022598"/>
    </source>
</evidence>
<feature type="binding site" evidence="15">
    <location>
        <position position="424"/>
    </location>
    <ligand>
        <name>Zn(2+)</name>
        <dbReference type="ChEBI" id="CHEBI:29105"/>
    </ligand>
</feature>
<dbReference type="SUPFAM" id="SSF56091">
    <property type="entry name" value="DNA ligase/mRNA capping enzyme, catalytic domain"/>
    <property type="match status" value="1"/>
</dbReference>
<dbReference type="FunFam" id="3.30.470.30:FF:000001">
    <property type="entry name" value="DNA ligase"/>
    <property type="match status" value="1"/>
</dbReference>
<evidence type="ECO:0000256" key="14">
    <source>
        <dbReference type="ARBA" id="ARBA00060881"/>
    </source>
</evidence>
<feature type="binding site" evidence="15">
    <location>
        <position position="114"/>
    </location>
    <ligand>
        <name>NAD(+)</name>
        <dbReference type="ChEBI" id="CHEBI:57540"/>
    </ligand>
</feature>
<dbReference type="SUPFAM" id="SSF52113">
    <property type="entry name" value="BRCT domain"/>
    <property type="match status" value="1"/>
</dbReference>
<dbReference type="InterPro" id="IPR018239">
    <property type="entry name" value="DNA_ligase_AS"/>
</dbReference>
<dbReference type="NCBIfam" id="NF005932">
    <property type="entry name" value="PRK07956.1"/>
    <property type="match status" value="1"/>
</dbReference>
<dbReference type="Proteomes" id="UP000503088">
    <property type="component" value="Chromosome"/>
</dbReference>
<keyword evidence="4 15" id="KW-0436">Ligase</keyword>
<feature type="binding site" evidence="15">
    <location>
        <begin position="83"/>
        <end position="84"/>
    </location>
    <ligand>
        <name>NAD(+)</name>
        <dbReference type="ChEBI" id="CHEBI:57540"/>
    </ligand>
</feature>
<keyword evidence="11 15" id="KW-0234">DNA repair</keyword>
<dbReference type="NCBIfam" id="TIGR00575">
    <property type="entry name" value="dnlj"/>
    <property type="match status" value="1"/>
</dbReference>
<sequence>MNRQEAQQEIEKLRHELNEHIRRYHVLDDPLISDEEYDRMMQALIRLEREYPDLETPDSPSHRVGGEPLPYFEKVHHTIPMLSLGNAFNVEDLNEFDNRIKRAAQVDTVAYVCELKIDGLAVSLRYEHGVFVRGATRGDGETGENITQNLKTIRSIPLRLKEPVTLEVRGEAFLPKREFERINKGKEERGEAPFANPRNAAAGSLRQLDPKLAAERALDIYLYEVGELQGERVPETHSSSLEFLSHLGLKVNPDRVTVHGIDEAMEFVDYWREHRGELGYEIDGIVIKVDDKELRNRLGTTAKSPRWAIAYKFPAEESVTVLRDIDIHVGRTGAITPTAVLDPVVLAGTTVRRASLHNEDMIREKGIMLGDYVTVRKAGDIIPEVVGVLKERRNGEERPYEMPTHCPECGSELVRLEGEVALRCINPQCPAQAREGLIHFVSRGAMNIEGLGEKVVTQLFREGLVKGPADLYDLRKEDLLPLERMGEKSVDNLLQSIEESKGNSLERLLFGLGIRFVGAKGAKILAQHFKDMETLMNASAEELEEVDEIGPKMAESIVTYSENPDVLETIRRLKEAGVNLTYRGTVSQSPEQETPFSGKTVVLTGTLQQMSRKEAVEKIEALGGKVTGSVSKNTDWVIAGEKAGSKLEKARQLGVDVMDETAFSALLKQINDQS</sequence>
<evidence type="ECO:0000256" key="12">
    <source>
        <dbReference type="ARBA" id="ARBA00023211"/>
    </source>
</evidence>
<dbReference type="Gene3D" id="1.10.287.610">
    <property type="entry name" value="Helix hairpin bin"/>
    <property type="match status" value="1"/>
</dbReference>
<accession>A0A7D4BUX8</accession>
<dbReference type="FunFam" id="1.10.150.20:FF:000006">
    <property type="entry name" value="DNA ligase"/>
    <property type="match status" value="1"/>
</dbReference>
<dbReference type="GO" id="GO:0003911">
    <property type="term" value="F:DNA ligase (NAD+) activity"/>
    <property type="evidence" value="ECO:0007669"/>
    <property type="project" value="UniProtKB-UniRule"/>
</dbReference>
<dbReference type="GO" id="GO:0006260">
    <property type="term" value="P:DNA replication"/>
    <property type="evidence" value="ECO:0007669"/>
    <property type="project" value="UniProtKB-KW"/>
</dbReference>
<dbReference type="InterPro" id="IPR036420">
    <property type="entry name" value="BRCT_dom_sf"/>
</dbReference>
<evidence type="ECO:0000256" key="1">
    <source>
        <dbReference type="ARBA" id="ARBA00004067"/>
    </source>
</evidence>
<keyword evidence="10 15" id="KW-0520">NAD</keyword>
<dbReference type="SMART" id="SM00292">
    <property type="entry name" value="BRCT"/>
    <property type="match status" value="1"/>
</dbReference>
<dbReference type="PANTHER" id="PTHR23389:SF9">
    <property type="entry name" value="DNA LIGASE"/>
    <property type="match status" value="1"/>
</dbReference>
<dbReference type="InterPro" id="IPR013839">
    <property type="entry name" value="DNAligase_adenylation"/>
</dbReference>
<evidence type="ECO:0000256" key="5">
    <source>
        <dbReference type="ARBA" id="ARBA00022705"/>
    </source>
</evidence>
<feature type="binding site" evidence="15">
    <location>
        <begin position="34"/>
        <end position="38"/>
    </location>
    <ligand>
        <name>NAD(+)</name>
        <dbReference type="ChEBI" id="CHEBI:57540"/>
    </ligand>
</feature>
<keyword evidence="6 15" id="KW-0479">Metal-binding</keyword>
<evidence type="ECO:0000259" key="17">
    <source>
        <dbReference type="PROSITE" id="PS50172"/>
    </source>
</evidence>
<dbReference type="PIRSF" id="PIRSF001604">
    <property type="entry name" value="LigA"/>
    <property type="match status" value="1"/>
</dbReference>
<feature type="binding site" evidence="15">
    <location>
        <position position="409"/>
    </location>
    <ligand>
        <name>Zn(2+)</name>
        <dbReference type="ChEBI" id="CHEBI:29105"/>
    </ligand>
</feature>
<dbReference type="GO" id="GO:0003677">
    <property type="term" value="F:DNA binding"/>
    <property type="evidence" value="ECO:0007669"/>
    <property type="project" value="InterPro"/>
</dbReference>
<dbReference type="SMART" id="SM00278">
    <property type="entry name" value="HhH1"/>
    <property type="match status" value="3"/>
</dbReference>
<evidence type="ECO:0000256" key="9">
    <source>
        <dbReference type="ARBA" id="ARBA00022842"/>
    </source>
</evidence>
<dbReference type="Gene3D" id="2.40.50.140">
    <property type="entry name" value="Nucleic acid-binding proteins"/>
    <property type="match status" value="1"/>
</dbReference>
<keyword evidence="12 15" id="KW-0464">Manganese</keyword>
<dbReference type="InterPro" id="IPR041663">
    <property type="entry name" value="DisA/LigA_HHH"/>
</dbReference>
<dbReference type="PANTHER" id="PTHR23389">
    <property type="entry name" value="CHROMOSOME TRANSMISSION FIDELITY FACTOR 18"/>
    <property type="match status" value="1"/>
</dbReference>
<dbReference type="EC" id="6.5.1.2" evidence="2 15"/>
<protein>
    <recommendedName>
        <fullName evidence="3 15">DNA ligase</fullName>
        <ecNumber evidence="2 15">6.5.1.2</ecNumber>
    </recommendedName>
    <alternativeName>
        <fullName evidence="15">Polydeoxyribonucleotide synthase [NAD(+)]</fullName>
    </alternativeName>
</protein>
<dbReference type="FunFam" id="2.40.50.140:FF:000012">
    <property type="entry name" value="DNA ligase"/>
    <property type="match status" value="1"/>
</dbReference>
<dbReference type="Pfam" id="PF00533">
    <property type="entry name" value="BRCT"/>
    <property type="match status" value="1"/>
</dbReference>
<dbReference type="GO" id="GO:0006281">
    <property type="term" value="P:DNA repair"/>
    <property type="evidence" value="ECO:0007669"/>
    <property type="project" value="UniProtKB-KW"/>
</dbReference>
<evidence type="ECO:0000256" key="7">
    <source>
        <dbReference type="ARBA" id="ARBA00022763"/>
    </source>
</evidence>
<dbReference type="GO" id="GO:0046872">
    <property type="term" value="F:metal ion binding"/>
    <property type="evidence" value="ECO:0007669"/>
    <property type="project" value="UniProtKB-KW"/>
</dbReference>
<feature type="binding site" evidence="15">
    <location>
        <position position="429"/>
    </location>
    <ligand>
        <name>Zn(2+)</name>
        <dbReference type="ChEBI" id="CHEBI:29105"/>
    </ligand>
</feature>